<keyword evidence="4" id="KW-1185">Reference proteome</keyword>
<dbReference type="InterPro" id="IPR036188">
    <property type="entry name" value="FAD/NAD-bd_sf"/>
</dbReference>
<dbReference type="PANTHER" id="PTHR15192:SF8">
    <property type="entry name" value="FAD_NAD(P)-BINDING DOMAIN-CONTAINING PROTEIN"/>
    <property type="match status" value="1"/>
</dbReference>
<dbReference type="InterPro" id="IPR029731">
    <property type="entry name" value="OSGIN1/2"/>
</dbReference>
<feature type="region of interest" description="Disordered" evidence="2">
    <location>
        <begin position="50"/>
        <end position="103"/>
    </location>
</feature>
<feature type="compositionally biased region" description="Polar residues" evidence="2">
    <location>
        <begin position="50"/>
        <end position="59"/>
    </location>
</feature>
<reference evidence="3" key="2">
    <citation type="submission" date="2017-10" db="EMBL/GenBank/DDBJ databases">
        <title>Ladona fulva Genome sequencing and assembly.</title>
        <authorList>
            <person name="Murali S."/>
            <person name="Richards S."/>
            <person name="Bandaranaike D."/>
            <person name="Bellair M."/>
            <person name="Blankenburg K."/>
            <person name="Chao H."/>
            <person name="Dinh H."/>
            <person name="Doddapaneni H."/>
            <person name="Dugan-Rocha S."/>
            <person name="Elkadiri S."/>
            <person name="Gnanaolivu R."/>
            <person name="Hernandez B."/>
            <person name="Skinner E."/>
            <person name="Javaid M."/>
            <person name="Lee S."/>
            <person name="Li M."/>
            <person name="Ming W."/>
            <person name="Munidasa M."/>
            <person name="Muniz J."/>
            <person name="Nguyen L."/>
            <person name="Hughes D."/>
            <person name="Osuji N."/>
            <person name="Pu L.-L."/>
            <person name="Puazo M."/>
            <person name="Qu C."/>
            <person name="Quiroz J."/>
            <person name="Raj R."/>
            <person name="Weissenberger G."/>
            <person name="Xin Y."/>
            <person name="Zou X."/>
            <person name="Han Y."/>
            <person name="Worley K."/>
            <person name="Muzny D."/>
            <person name="Gibbs R."/>
        </authorList>
    </citation>
    <scope>NUCLEOTIDE SEQUENCE</scope>
    <source>
        <strain evidence="3">Sampled in the wild</strain>
    </source>
</reference>
<reference evidence="3" key="1">
    <citation type="submission" date="2013-04" db="EMBL/GenBank/DDBJ databases">
        <authorList>
            <person name="Qu J."/>
            <person name="Murali S.C."/>
            <person name="Bandaranaike D."/>
            <person name="Bellair M."/>
            <person name="Blankenburg K."/>
            <person name="Chao H."/>
            <person name="Dinh H."/>
            <person name="Doddapaneni H."/>
            <person name="Downs B."/>
            <person name="Dugan-Rocha S."/>
            <person name="Elkadiri S."/>
            <person name="Gnanaolivu R.D."/>
            <person name="Hernandez B."/>
            <person name="Javaid M."/>
            <person name="Jayaseelan J.C."/>
            <person name="Lee S."/>
            <person name="Li M."/>
            <person name="Ming W."/>
            <person name="Munidasa M."/>
            <person name="Muniz J."/>
            <person name="Nguyen L."/>
            <person name="Ongeri F."/>
            <person name="Osuji N."/>
            <person name="Pu L.-L."/>
            <person name="Puazo M."/>
            <person name="Qu C."/>
            <person name="Quiroz J."/>
            <person name="Raj R."/>
            <person name="Weissenberger G."/>
            <person name="Xin Y."/>
            <person name="Zou X."/>
            <person name="Han Y."/>
            <person name="Richards S."/>
            <person name="Worley K."/>
            <person name="Muzny D."/>
            <person name="Gibbs R."/>
        </authorList>
    </citation>
    <scope>NUCLEOTIDE SEQUENCE</scope>
    <source>
        <strain evidence="3">Sampled in the wild</strain>
    </source>
</reference>
<protein>
    <submittedName>
        <fullName evidence="3">Uncharacterized protein</fullName>
    </submittedName>
</protein>
<evidence type="ECO:0000256" key="1">
    <source>
        <dbReference type="SAM" id="Coils"/>
    </source>
</evidence>
<proteinExistence type="predicted"/>
<dbReference type="Proteomes" id="UP000792457">
    <property type="component" value="Unassembled WGS sequence"/>
</dbReference>
<feature type="coiled-coil region" evidence="1">
    <location>
        <begin position="385"/>
        <end position="412"/>
    </location>
</feature>
<evidence type="ECO:0000313" key="4">
    <source>
        <dbReference type="Proteomes" id="UP000792457"/>
    </source>
</evidence>
<organism evidence="3 4">
    <name type="scientific">Ladona fulva</name>
    <name type="common">Scarce chaser dragonfly</name>
    <name type="synonym">Libellula fulva</name>
    <dbReference type="NCBI Taxonomy" id="123851"/>
    <lineage>
        <taxon>Eukaryota</taxon>
        <taxon>Metazoa</taxon>
        <taxon>Ecdysozoa</taxon>
        <taxon>Arthropoda</taxon>
        <taxon>Hexapoda</taxon>
        <taxon>Insecta</taxon>
        <taxon>Pterygota</taxon>
        <taxon>Palaeoptera</taxon>
        <taxon>Odonata</taxon>
        <taxon>Epiprocta</taxon>
        <taxon>Anisoptera</taxon>
        <taxon>Libelluloidea</taxon>
        <taxon>Libellulidae</taxon>
        <taxon>Ladona</taxon>
    </lineage>
</organism>
<name>A0A8K0JX60_LADFU</name>
<sequence length="623" mass="68564">MRCYSIPDCFSDNAVYKEVVVVGNGPSGITLSYMLSGNWPYYAGHKVPESQQSQSAAKTNRSHAHHGGKAFPSPSSNFSPSGKNTHKSYAEDDCDETSNQTFSHPDEYLSARLREIPERSLLLQDLKFLSQGLEGRSRNPISLLFDALSHPGADMGHELPSLLKWRYHSGRRVDHVVLGKGPPGGSWHSMNSSILTISLGSWMELPGLDFRTWELETRSSSGGMSPTGPRDAARASAASVAMYYQDYVRRMNLENNFRCDTVVTSARPIPYSSGCCACYSVVAEGGENVCPPEKYWKPLTEEEQDWWNSPADNEDRIERCPETGVQEVPRPTLWRVSGYQIEEKVDENGEVQRVYHEFTYITPHLVLGTGCADLPNRLGIPGETLPFVTHSLRDLEQALDSLKQEAEDTNLEGRSLEDPVLIVGAGLSAADAVLGVRFNGLPVLHAFRRSLGPNSSPSSGILLKQLPGHLYPEYHKVWQMMSDGRTGASYRGYQALCGGKLLEIHPDRKVCLAFDHNDNADELEVHRVSIVAVLIGAKPNLNFLPHGGRHLAAESSSVPVSVDPYTHQCRSAPGLYALGPLAGDNFVRFLQGGALAIASHLQNELKRNKHILHKTLTSGSDHS</sequence>
<comment type="caution">
    <text evidence="3">The sequence shown here is derived from an EMBL/GenBank/DDBJ whole genome shotgun (WGS) entry which is preliminary data.</text>
</comment>
<feature type="compositionally biased region" description="Low complexity" evidence="2">
    <location>
        <begin position="71"/>
        <end position="81"/>
    </location>
</feature>
<keyword evidence="1" id="KW-0175">Coiled coil</keyword>
<evidence type="ECO:0000313" key="3">
    <source>
        <dbReference type="EMBL" id="KAG8223527.1"/>
    </source>
</evidence>
<dbReference type="AlphaFoldDB" id="A0A8K0JX60"/>
<dbReference type="PANTHER" id="PTHR15192">
    <property type="entry name" value="PROTEIN CBG05349"/>
    <property type="match status" value="1"/>
</dbReference>
<gene>
    <name evidence="3" type="ORF">J437_LFUL002578</name>
</gene>
<evidence type="ECO:0000256" key="2">
    <source>
        <dbReference type="SAM" id="MobiDB-lite"/>
    </source>
</evidence>
<dbReference type="EMBL" id="KZ308163">
    <property type="protein sequence ID" value="KAG8223527.1"/>
    <property type="molecule type" value="Genomic_DNA"/>
</dbReference>
<dbReference type="OrthoDB" id="412005at2759"/>
<dbReference type="SUPFAM" id="SSF51905">
    <property type="entry name" value="FAD/NAD(P)-binding domain"/>
    <property type="match status" value="1"/>
</dbReference>
<accession>A0A8K0JX60</accession>